<dbReference type="Proteomes" id="UP000094236">
    <property type="component" value="Unassembled WGS sequence"/>
</dbReference>
<feature type="domain" description="BAP29/BAP31 transmembrane" evidence="13">
    <location>
        <begin position="1"/>
        <end position="136"/>
    </location>
</feature>
<evidence type="ECO:0000256" key="6">
    <source>
        <dbReference type="ARBA" id="ARBA00022892"/>
    </source>
</evidence>
<evidence type="ECO:0000256" key="7">
    <source>
        <dbReference type="ARBA" id="ARBA00022927"/>
    </source>
</evidence>
<comment type="similarity">
    <text evidence="2 11">Belongs to the BCAP29/BCAP31 family.</text>
</comment>
<dbReference type="GO" id="GO:0005789">
    <property type="term" value="C:endoplasmic reticulum membrane"/>
    <property type="evidence" value="ECO:0007669"/>
    <property type="project" value="UniProtKB-SubCell"/>
</dbReference>
<keyword evidence="16" id="KW-1185">Reference proteome</keyword>
<gene>
    <name evidence="15" type="ORF">PACTADRAFT_58345</name>
</gene>
<keyword evidence="5 11" id="KW-0256">Endoplasmic reticulum</keyword>
<dbReference type="OrthoDB" id="435607at2759"/>
<dbReference type="PANTHER" id="PTHR12701:SF19">
    <property type="entry name" value="ENDOPLASMIC RETICULUM TRANSMEMBRANE PROTEIN 1-RELATED"/>
    <property type="match status" value="1"/>
</dbReference>
<keyword evidence="8 11" id="KW-1133">Transmembrane helix</keyword>
<comment type="function">
    <text evidence="11">May play a role in anterograde transport of membrane proteins from the endoplasmic reticulum to the Golgi.</text>
</comment>
<organism evidence="15 16">
    <name type="scientific">Pachysolen tannophilus NRRL Y-2460</name>
    <dbReference type="NCBI Taxonomy" id="669874"/>
    <lineage>
        <taxon>Eukaryota</taxon>
        <taxon>Fungi</taxon>
        <taxon>Dikarya</taxon>
        <taxon>Ascomycota</taxon>
        <taxon>Saccharomycotina</taxon>
        <taxon>Pichiomycetes</taxon>
        <taxon>Pachysolenaceae</taxon>
        <taxon>Pachysolen</taxon>
    </lineage>
</organism>
<evidence type="ECO:0000259" key="14">
    <source>
        <dbReference type="Pfam" id="PF18035"/>
    </source>
</evidence>
<dbReference type="AlphaFoldDB" id="A0A1E4TUR9"/>
<reference evidence="16" key="1">
    <citation type="submission" date="2016-05" db="EMBL/GenBank/DDBJ databases">
        <title>Comparative genomics of biotechnologically important yeasts.</title>
        <authorList>
            <consortium name="DOE Joint Genome Institute"/>
            <person name="Riley R."/>
            <person name="Haridas S."/>
            <person name="Wolfe K.H."/>
            <person name="Lopes M.R."/>
            <person name="Hittinger C.T."/>
            <person name="Goker M."/>
            <person name="Salamov A."/>
            <person name="Wisecaver J."/>
            <person name="Long T.M."/>
            <person name="Aerts A.L."/>
            <person name="Barry K."/>
            <person name="Choi C."/>
            <person name="Clum A."/>
            <person name="Coughlan A.Y."/>
            <person name="Deshpande S."/>
            <person name="Douglass A.P."/>
            <person name="Hanson S.J."/>
            <person name="Klenk H.-P."/>
            <person name="Labutti K."/>
            <person name="Lapidus A."/>
            <person name="Lindquist E."/>
            <person name="Lipzen A."/>
            <person name="Meier-Kolthoff J.P."/>
            <person name="Ohm R.A."/>
            <person name="Otillar R.P."/>
            <person name="Pangilinan J."/>
            <person name="Peng Y."/>
            <person name="Rokas A."/>
            <person name="Rosa C.A."/>
            <person name="Scheuner C."/>
            <person name="Sibirny A.A."/>
            <person name="Slot J.C."/>
            <person name="Stielow J.B."/>
            <person name="Sun H."/>
            <person name="Kurtzman C.P."/>
            <person name="Blackwell M."/>
            <person name="Grigoriev I.V."/>
            <person name="Jeffries T.W."/>
        </authorList>
    </citation>
    <scope>NUCLEOTIDE SEQUENCE [LARGE SCALE GENOMIC DNA]</scope>
    <source>
        <strain evidence="16">NRRL Y-2460</strain>
    </source>
</reference>
<evidence type="ECO:0000313" key="15">
    <source>
        <dbReference type="EMBL" id="ODV95491.1"/>
    </source>
</evidence>
<keyword evidence="3 11" id="KW-0813">Transport</keyword>
<evidence type="ECO:0000256" key="4">
    <source>
        <dbReference type="ARBA" id="ARBA00022692"/>
    </source>
</evidence>
<evidence type="ECO:0000256" key="12">
    <source>
        <dbReference type="SAM" id="Coils"/>
    </source>
</evidence>
<dbReference type="Pfam" id="PF05529">
    <property type="entry name" value="Bap31"/>
    <property type="match status" value="1"/>
</dbReference>
<evidence type="ECO:0000256" key="11">
    <source>
        <dbReference type="RuleBase" id="RU367026"/>
    </source>
</evidence>
<dbReference type="GO" id="GO:0006888">
    <property type="term" value="P:endoplasmic reticulum to Golgi vesicle-mediated transport"/>
    <property type="evidence" value="ECO:0007669"/>
    <property type="project" value="UniProtKB-UniRule"/>
</dbReference>
<feature type="transmembrane region" description="Helical" evidence="11">
    <location>
        <begin position="104"/>
        <end position="124"/>
    </location>
</feature>
<evidence type="ECO:0000256" key="2">
    <source>
        <dbReference type="ARBA" id="ARBA00007956"/>
    </source>
</evidence>
<dbReference type="GO" id="GO:0006886">
    <property type="term" value="P:intracellular protein transport"/>
    <property type="evidence" value="ECO:0007669"/>
    <property type="project" value="UniProtKB-UniRule"/>
</dbReference>
<dbReference type="InterPro" id="IPR041672">
    <property type="entry name" value="Bap31/Bap29_C"/>
</dbReference>
<evidence type="ECO:0000256" key="3">
    <source>
        <dbReference type="ARBA" id="ARBA00022448"/>
    </source>
</evidence>
<keyword evidence="6 11" id="KW-0931">ER-Golgi transport</keyword>
<evidence type="ECO:0000256" key="8">
    <source>
        <dbReference type="ARBA" id="ARBA00022989"/>
    </source>
</evidence>
<dbReference type="InterPro" id="IPR008417">
    <property type="entry name" value="BAP29/BAP31"/>
</dbReference>
<sequence length="191" mass="21726">MSIQMLFIFVALIVEMVMLSILVLPLPFVVRKKVVEVFHMLITISNFRIGMYFIGVIISIMFIDSFNRSSIKASQYPVVTGGSSSRFYLTSTELASRNYNQRNMYLTGAVLYFGIAIPTVISILKKLIKHKTKLENAKKVDDTEKVASIKAEIKKKDLDIETFKKQLKGLNEAYIKISNELNNSNSDKKKD</sequence>
<evidence type="ECO:0000256" key="1">
    <source>
        <dbReference type="ARBA" id="ARBA00004477"/>
    </source>
</evidence>
<comment type="subcellular location">
    <subcellularLocation>
        <location evidence="1 11">Endoplasmic reticulum membrane</location>
        <topology evidence="1 11">Multi-pass membrane protein</topology>
    </subcellularLocation>
</comment>
<dbReference type="GO" id="GO:0070973">
    <property type="term" value="P:protein localization to endoplasmic reticulum exit site"/>
    <property type="evidence" value="ECO:0007669"/>
    <property type="project" value="UniProtKB-UniRule"/>
</dbReference>
<evidence type="ECO:0000256" key="10">
    <source>
        <dbReference type="ARBA" id="ARBA00023136"/>
    </source>
</evidence>
<dbReference type="STRING" id="669874.A0A1E4TUR9"/>
<dbReference type="PANTHER" id="PTHR12701">
    <property type="entry name" value="BCR-ASSOCIATED PROTEIN, BAP"/>
    <property type="match status" value="1"/>
</dbReference>
<feature type="domain" description="Bap31/Bap29 cytoplasmic coiled-coil" evidence="14">
    <location>
        <begin position="144"/>
        <end position="190"/>
    </location>
</feature>
<dbReference type="Pfam" id="PF18035">
    <property type="entry name" value="Bap31_Bap29_C"/>
    <property type="match status" value="1"/>
</dbReference>
<keyword evidence="4 11" id="KW-0812">Transmembrane</keyword>
<keyword evidence="7 11" id="KW-0653">Protein transport</keyword>
<keyword evidence="10 11" id="KW-0472">Membrane</keyword>
<feature type="transmembrane region" description="Helical" evidence="11">
    <location>
        <begin position="37"/>
        <end position="63"/>
    </location>
</feature>
<feature type="transmembrane region" description="Helical" evidence="11">
    <location>
        <begin position="6"/>
        <end position="30"/>
    </location>
</feature>
<evidence type="ECO:0000256" key="9">
    <source>
        <dbReference type="ARBA" id="ARBA00023054"/>
    </source>
</evidence>
<protein>
    <recommendedName>
        <fullName evidence="11">Endoplasmic reticulum transmembrane protein</fullName>
    </recommendedName>
</protein>
<evidence type="ECO:0000313" key="16">
    <source>
        <dbReference type="Proteomes" id="UP000094236"/>
    </source>
</evidence>
<accession>A0A1E4TUR9</accession>
<dbReference type="EMBL" id="KV454014">
    <property type="protein sequence ID" value="ODV95491.1"/>
    <property type="molecule type" value="Genomic_DNA"/>
</dbReference>
<proteinExistence type="inferred from homology"/>
<feature type="coiled-coil region" evidence="12">
    <location>
        <begin position="153"/>
        <end position="180"/>
    </location>
</feature>
<name>A0A1E4TUR9_PACTA</name>
<dbReference type="InterPro" id="IPR040463">
    <property type="entry name" value="BAP29/BAP31_N"/>
</dbReference>
<evidence type="ECO:0000259" key="13">
    <source>
        <dbReference type="Pfam" id="PF05529"/>
    </source>
</evidence>
<keyword evidence="9 12" id="KW-0175">Coiled coil</keyword>
<evidence type="ECO:0000256" key="5">
    <source>
        <dbReference type="ARBA" id="ARBA00022824"/>
    </source>
</evidence>